<evidence type="ECO:0000256" key="1">
    <source>
        <dbReference type="ARBA" id="ARBA00022555"/>
    </source>
</evidence>
<dbReference type="Pfam" id="PF21972">
    <property type="entry name" value="Arc1p_N_like"/>
    <property type="match status" value="1"/>
</dbReference>
<dbReference type="PROSITE" id="PS00525">
    <property type="entry name" value="RIBOSOMAL_L6_1"/>
    <property type="match status" value="1"/>
</dbReference>
<dbReference type="EMBL" id="LUGG01000011">
    <property type="protein sequence ID" value="OBZ71316.1"/>
    <property type="molecule type" value="Genomic_DNA"/>
</dbReference>
<dbReference type="SUPFAM" id="SSF47616">
    <property type="entry name" value="GST C-terminal domain-like"/>
    <property type="match status" value="1"/>
</dbReference>
<dbReference type="InterPro" id="IPR012340">
    <property type="entry name" value="NA-bd_OB-fold"/>
</dbReference>
<dbReference type="InterPro" id="IPR019906">
    <property type="entry name" value="Ribosomal_uL6_bac-type"/>
</dbReference>
<dbReference type="InterPro" id="IPR036789">
    <property type="entry name" value="Ribosomal_uL6-like_a/b-dom_sf"/>
</dbReference>
<dbReference type="STRING" id="5627.A0A1C7M4J2"/>
<evidence type="ECO:0000256" key="2">
    <source>
        <dbReference type="ARBA" id="ARBA00022884"/>
    </source>
</evidence>
<evidence type="ECO:0000313" key="8">
    <source>
        <dbReference type="Proteomes" id="UP000092993"/>
    </source>
</evidence>
<dbReference type="SUPFAM" id="SSF56053">
    <property type="entry name" value="Ribosomal protein L6"/>
    <property type="match status" value="2"/>
</dbReference>
<dbReference type="GO" id="GO:0005840">
    <property type="term" value="C:ribosome"/>
    <property type="evidence" value="ECO:0007669"/>
    <property type="project" value="InterPro"/>
</dbReference>
<dbReference type="Gene3D" id="1.20.1050.130">
    <property type="match status" value="1"/>
</dbReference>
<dbReference type="GO" id="GO:0006412">
    <property type="term" value="P:translation"/>
    <property type="evidence" value="ECO:0007669"/>
    <property type="project" value="InterPro"/>
</dbReference>
<dbReference type="AlphaFoldDB" id="A0A1C7M4J2"/>
<dbReference type="InterPro" id="IPR002358">
    <property type="entry name" value="Ribosomal_uL6_CS"/>
</dbReference>
<keyword evidence="8" id="KW-1185">Reference proteome</keyword>
<dbReference type="InterPro" id="IPR051270">
    <property type="entry name" value="Tyrosine-tRNA_ligase_regulator"/>
</dbReference>
<gene>
    <name evidence="7" type="ORF">A0H81_08332</name>
</gene>
<dbReference type="PROSITE" id="PS50405">
    <property type="entry name" value="GST_CTER"/>
    <property type="match status" value="1"/>
</dbReference>
<dbReference type="InterPro" id="IPR036282">
    <property type="entry name" value="Glutathione-S-Trfase_C_sf"/>
</dbReference>
<feature type="region of interest" description="Disordered" evidence="4">
    <location>
        <begin position="140"/>
        <end position="224"/>
    </location>
</feature>
<dbReference type="SUPFAM" id="SSF50249">
    <property type="entry name" value="Nucleic acid-binding proteins"/>
    <property type="match status" value="1"/>
</dbReference>
<dbReference type="GO" id="GO:0017102">
    <property type="term" value="C:methionyl glutamyl tRNA synthetase complex"/>
    <property type="evidence" value="ECO:0007669"/>
    <property type="project" value="TreeGrafter"/>
</dbReference>
<feature type="domain" description="TRNA-binding" evidence="6">
    <location>
        <begin position="224"/>
        <end position="330"/>
    </location>
</feature>
<dbReference type="PRINTS" id="PR00059">
    <property type="entry name" value="RIBOSOMALL6"/>
</dbReference>
<dbReference type="OrthoDB" id="19141at2759"/>
<evidence type="ECO:0000259" key="6">
    <source>
        <dbReference type="PROSITE" id="PS50886"/>
    </source>
</evidence>
<dbReference type="Proteomes" id="UP000092993">
    <property type="component" value="Unassembled WGS sequence"/>
</dbReference>
<dbReference type="Gene3D" id="3.90.930.12">
    <property type="entry name" value="Ribosomal protein L6, alpha-beta domain"/>
    <property type="match status" value="3"/>
</dbReference>
<protein>
    <submittedName>
        <fullName evidence="7">tRNA-aminoacylation cofactor arc1</fullName>
    </submittedName>
</protein>
<sequence length="533" mass="58201">MASKAAIVKLPSPLRDLVTGAAQEGSPDYGKSEKEKVEVADWIEKVAQGDVAKPERLKDLDTQLTPRTYLVSNYLTVADVALYGALHPVLSQLQSSQYYSHPALTRYFDHIQTRPSVRKAAEALTPAFSVVEFDLEHAPSVERKADTPKKKEKAATLQAEASSAPIKKSKGEDKVAETAATEGKAQKKEKKEKEKKTGEPADKKKAGSANNGGKAPAEDAGEPVPSMIDLRVGHIVDVKKHPDADGLYVEQIDFGEETGPRTVVSGLVHYIPIEQMQDKYLVGVCNLKPASMRGIKSFAMVLAATHKDGKDAGIELVQPPPNSKPGDRVYFEGAEFENATPLSQLNPKKKIFETIQPGFTTLETKEAAWPIQYPPNVTLTPSSNEISVQGPLGSTSVALMPFMKLNFSEPSTLTVDVENAKEKKQRSMWGLTRTLIQNAIVGMTEGFTTPLYLVGVGYRAALEPDPRGAGEGRSGQRLNMKLGFSHSVFVCTDKHQLGLFAAQVRKWRPPEPYKGKGIFVGMERVRIKAVKKK</sequence>
<feature type="domain" description="GST C-terminal" evidence="5">
    <location>
        <begin position="1"/>
        <end position="133"/>
    </location>
</feature>
<dbReference type="CDD" id="cd10289">
    <property type="entry name" value="GST_C_AaRS_like"/>
    <property type="match status" value="1"/>
</dbReference>
<dbReference type="CDD" id="cd02799">
    <property type="entry name" value="tRNA_bind_EMAP-II_like"/>
    <property type="match status" value="1"/>
</dbReference>
<evidence type="ECO:0000256" key="3">
    <source>
        <dbReference type="PROSITE-ProRule" id="PRU00209"/>
    </source>
</evidence>
<dbReference type="PANTHER" id="PTHR11586:SF33">
    <property type="entry name" value="AMINOACYL TRNA SYNTHASE COMPLEX-INTERACTING MULTIFUNCTIONAL PROTEIN 1"/>
    <property type="match status" value="1"/>
</dbReference>
<proteinExistence type="predicted"/>
<dbReference type="GO" id="GO:0000049">
    <property type="term" value="F:tRNA binding"/>
    <property type="evidence" value="ECO:0007669"/>
    <property type="project" value="UniProtKB-UniRule"/>
</dbReference>
<dbReference type="Gene3D" id="2.40.50.140">
    <property type="entry name" value="Nucleic acid-binding proteins"/>
    <property type="match status" value="1"/>
</dbReference>
<dbReference type="GO" id="GO:0003735">
    <property type="term" value="F:structural constituent of ribosome"/>
    <property type="evidence" value="ECO:0007669"/>
    <property type="project" value="InterPro"/>
</dbReference>
<name>A0A1C7M4J2_GRIFR</name>
<evidence type="ECO:0000313" key="7">
    <source>
        <dbReference type="EMBL" id="OBZ71316.1"/>
    </source>
</evidence>
<keyword evidence="1 3" id="KW-0820">tRNA-binding</keyword>
<feature type="compositionally biased region" description="Basic and acidic residues" evidence="4">
    <location>
        <begin position="184"/>
        <end position="205"/>
    </location>
</feature>
<dbReference type="InterPro" id="IPR002547">
    <property type="entry name" value="tRNA-bd_dom"/>
</dbReference>
<evidence type="ECO:0000256" key="4">
    <source>
        <dbReference type="SAM" id="MobiDB-lite"/>
    </source>
</evidence>
<dbReference type="GO" id="GO:0019843">
    <property type="term" value="F:rRNA binding"/>
    <property type="evidence" value="ECO:0007669"/>
    <property type="project" value="InterPro"/>
</dbReference>
<dbReference type="PROSITE" id="PS50886">
    <property type="entry name" value="TRBD"/>
    <property type="match status" value="1"/>
</dbReference>
<dbReference type="Pfam" id="PF01588">
    <property type="entry name" value="tRNA_bind"/>
    <property type="match status" value="1"/>
</dbReference>
<keyword evidence="2 3" id="KW-0694">RNA-binding</keyword>
<accession>A0A1C7M4J2</accession>
<feature type="compositionally biased region" description="Basic and acidic residues" evidence="4">
    <location>
        <begin position="140"/>
        <end position="149"/>
    </location>
</feature>
<dbReference type="InterPro" id="IPR010987">
    <property type="entry name" value="Glutathione-S-Trfase_C-like"/>
</dbReference>
<dbReference type="InterPro" id="IPR053836">
    <property type="entry name" value="Arc1-like_N"/>
</dbReference>
<evidence type="ECO:0000259" key="5">
    <source>
        <dbReference type="PROSITE" id="PS50405"/>
    </source>
</evidence>
<comment type="caution">
    <text evidence="7">The sequence shown here is derived from an EMBL/GenBank/DDBJ whole genome shotgun (WGS) entry which is preliminary data.</text>
</comment>
<reference evidence="7 8" key="1">
    <citation type="submission" date="2016-03" db="EMBL/GenBank/DDBJ databases">
        <title>Whole genome sequencing of Grifola frondosa 9006-11.</title>
        <authorList>
            <person name="Min B."/>
            <person name="Park H."/>
            <person name="Kim J.-G."/>
            <person name="Cho H."/>
            <person name="Oh Y.-L."/>
            <person name="Kong W.-S."/>
            <person name="Choi I.-G."/>
        </authorList>
    </citation>
    <scope>NUCLEOTIDE SEQUENCE [LARGE SCALE GENOMIC DNA]</scope>
    <source>
        <strain evidence="7 8">9006-11</strain>
    </source>
</reference>
<dbReference type="PANTHER" id="PTHR11586">
    <property type="entry name" value="TRNA-AMINOACYLATION COFACTOR ARC1 FAMILY MEMBER"/>
    <property type="match status" value="1"/>
</dbReference>
<organism evidence="7 8">
    <name type="scientific">Grifola frondosa</name>
    <name type="common">Maitake</name>
    <name type="synonym">Polyporus frondosus</name>
    <dbReference type="NCBI Taxonomy" id="5627"/>
    <lineage>
        <taxon>Eukaryota</taxon>
        <taxon>Fungi</taxon>
        <taxon>Dikarya</taxon>
        <taxon>Basidiomycota</taxon>
        <taxon>Agaricomycotina</taxon>
        <taxon>Agaricomycetes</taxon>
        <taxon>Polyporales</taxon>
        <taxon>Grifolaceae</taxon>
        <taxon>Grifola</taxon>
    </lineage>
</organism>